<dbReference type="InterPro" id="IPR053941">
    <property type="entry name" value="Csm6_HEPN"/>
</dbReference>
<evidence type="ECO:0000313" key="2">
    <source>
        <dbReference type="EMBL" id="SEQ38536.1"/>
    </source>
</evidence>
<evidence type="ECO:0000259" key="1">
    <source>
        <dbReference type="Pfam" id="PF09659"/>
    </source>
</evidence>
<organism evidence="2 3">
    <name type="scientific">Ignavigranum ruoffiae</name>
    <dbReference type="NCBI Taxonomy" id="89093"/>
    <lineage>
        <taxon>Bacteria</taxon>
        <taxon>Bacillati</taxon>
        <taxon>Bacillota</taxon>
        <taxon>Bacilli</taxon>
        <taxon>Lactobacillales</taxon>
        <taxon>Aerococcaceae</taxon>
        <taxon>Ignavigranum</taxon>
    </lineage>
</organism>
<protein>
    <submittedName>
        <fullName evidence="2">CRISPR-associated protein (Cas_Csm6)</fullName>
    </submittedName>
</protein>
<evidence type="ECO:0000313" key="3">
    <source>
        <dbReference type="Proteomes" id="UP000198833"/>
    </source>
</evidence>
<proteinExistence type="predicted"/>
<dbReference type="EMBL" id="FOEN01000009">
    <property type="protein sequence ID" value="SEQ38536.1"/>
    <property type="molecule type" value="Genomic_DNA"/>
</dbReference>
<reference evidence="2 3" key="1">
    <citation type="submission" date="2016-10" db="EMBL/GenBank/DDBJ databases">
        <authorList>
            <person name="de Groot N.N."/>
        </authorList>
    </citation>
    <scope>NUCLEOTIDE SEQUENCE [LARGE SCALE GENOMIC DNA]</scope>
    <source>
        <strain evidence="2 3">DSM 15695</strain>
    </source>
</reference>
<gene>
    <name evidence="2" type="ORF">SAMN04488558_10982</name>
</gene>
<feature type="domain" description="Csm6 HEPN" evidence="1">
    <location>
        <begin position="76"/>
        <end position="263"/>
    </location>
</feature>
<dbReference type="Proteomes" id="UP000198833">
    <property type="component" value="Unassembled WGS sequence"/>
</dbReference>
<dbReference type="OrthoDB" id="5243123at2"/>
<dbReference type="STRING" id="89093.SAMN04488558_10982"/>
<dbReference type="Pfam" id="PF09659">
    <property type="entry name" value="Cas_Csm6_HEPN"/>
    <property type="match status" value="1"/>
</dbReference>
<name>A0A1H9FKY9_9LACT</name>
<keyword evidence="3" id="KW-1185">Reference proteome</keyword>
<dbReference type="AlphaFoldDB" id="A0A1H9FKY9"/>
<accession>A0A1H9FKY9</accession>
<dbReference type="RefSeq" id="WP_159428897.1">
    <property type="nucleotide sequence ID" value="NZ_FOEN01000009.1"/>
</dbReference>
<sequence length="275" mass="32682">MTQAIDPKYQLLVDHLLEQKDYPSLQRILPSLTENPEKLTPFIELAWAILTIDLDQVELLAAKLNYPFLNKPKRIQRKVYFYSHYLELQYQRQEFADYFRALTPVMVDILRLIIEQDFMPDLNHYLIPVIKNTSQGVPLYRGLQWFEQKVEADNNYIHQTFKKHYGDHFNYDYYVSSSHLLKLIEDHSSNALIKEKVGQMRLIEKYLRNIIAHEVVCVDQAWVKQRMNLEISQVHELYQELIALAGLANQQIWQVFDQINQDIQQTFIVNQGVKK</sequence>